<evidence type="ECO:0000256" key="3">
    <source>
        <dbReference type="SAM" id="MobiDB-lite"/>
    </source>
</evidence>
<protein>
    <submittedName>
        <fullName evidence="9">Efflux RND transporter periplasmic adaptor subunit</fullName>
    </submittedName>
</protein>
<evidence type="ECO:0000313" key="9">
    <source>
        <dbReference type="EMBL" id="TMQ74114.1"/>
    </source>
</evidence>
<dbReference type="Pfam" id="PF25975">
    <property type="entry name" value="CzcB_C"/>
    <property type="match status" value="1"/>
</dbReference>
<gene>
    <name evidence="9" type="ORF">E6K81_01195</name>
</gene>
<dbReference type="GO" id="GO:0022857">
    <property type="term" value="F:transmembrane transporter activity"/>
    <property type="evidence" value="ECO:0007669"/>
    <property type="project" value="InterPro"/>
</dbReference>
<evidence type="ECO:0000256" key="2">
    <source>
        <dbReference type="ARBA" id="ARBA00022448"/>
    </source>
</evidence>
<dbReference type="FunFam" id="2.40.30.170:FF:000010">
    <property type="entry name" value="Efflux RND transporter periplasmic adaptor subunit"/>
    <property type="match status" value="1"/>
</dbReference>
<dbReference type="GO" id="GO:0046914">
    <property type="term" value="F:transition metal ion binding"/>
    <property type="evidence" value="ECO:0007669"/>
    <property type="project" value="TreeGrafter"/>
</dbReference>
<evidence type="ECO:0000313" key="10">
    <source>
        <dbReference type="Proteomes" id="UP000319771"/>
    </source>
</evidence>
<evidence type="ECO:0000259" key="6">
    <source>
        <dbReference type="Pfam" id="PF25919"/>
    </source>
</evidence>
<dbReference type="InterPro" id="IPR058649">
    <property type="entry name" value="CzcB_C"/>
</dbReference>
<dbReference type="Pfam" id="PF19335">
    <property type="entry name" value="HMBD"/>
    <property type="match status" value="1"/>
</dbReference>
<reference evidence="9 10" key="1">
    <citation type="journal article" date="2019" name="Nat. Microbiol.">
        <title>Mediterranean grassland soil C-N compound turnover is dependent on rainfall and depth, and is mediated by genomically divergent microorganisms.</title>
        <authorList>
            <person name="Diamond S."/>
            <person name="Andeer P.F."/>
            <person name="Li Z."/>
            <person name="Crits-Christoph A."/>
            <person name="Burstein D."/>
            <person name="Anantharaman K."/>
            <person name="Lane K.R."/>
            <person name="Thomas B.C."/>
            <person name="Pan C."/>
            <person name="Northen T.R."/>
            <person name="Banfield J.F."/>
        </authorList>
    </citation>
    <scope>NUCLEOTIDE SEQUENCE [LARGE SCALE GENOMIC DNA]</scope>
    <source>
        <strain evidence="9">WS_11</strain>
    </source>
</reference>
<proteinExistence type="inferred from homology"/>
<dbReference type="Pfam" id="PF25919">
    <property type="entry name" value="BSH_CusB"/>
    <property type="match status" value="1"/>
</dbReference>
<evidence type="ECO:0000256" key="1">
    <source>
        <dbReference type="ARBA" id="ARBA00009477"/>
    </source>
</evidence>
<dbReference type="GO" id="GO:0016020">
    <property type="term" value="C:membrane"/>
    <property type="evidence" value="ECO:0007669"/>
    <property type="project" value="InterPro"/>
</dbReference>
<dbReference type="SUPFAM" id="SSF111369">
    <property type="entry name" value="HlyD-like secretion proteins"/>
    <property type="match status" value="1"/>
</dbReference>
<feature type="region of interest" description="Disordered" evidence="3">
    <location>
        <begin position="1"/>
        <end position="27"/>
    </location>
</feature>
<feature type="domain" description="CusB-like beta-barrel" evidence="7">
    <location>
        <begin position="296"/>
        <end position="372"/>
    </location>
</feature>
<dbReference type="Pfam" id="PF25954">
    <property type="entry name" value="Beta-barrel_RND_2"/>
    <property type="match status" value="1"/>
</dbReference>
<feature type="transmembrane region" description="Helical" evidence="4">
    <location>
        <begin position="34"/>
        <end position="56"/>
    </location>
</feature>
<keyword evidence="4" id="KW-0472">Membrane</keyword>
<evidence type="ECO:0000259" key="5">
    <source>
        <dbReference type="Pfam" id="PF19335"/>
    </source>
</evidence>
<dbReference type="InterPro" id="IPR058792">
    <property type="entry name" value="Beta-barrel_RND_2"/>
</dbReference>
<dbReference type="NCBIfam" id="TIGR01730">
    <property type="entry name" value="RND_mfp"/>
    <property type="match status" value="1"/>
</dbReference>
<dbReference type="Gene3D" id="2.40.420.20">
    <property type="match status" value="1"/>
</dbReference>
<evidence type="ECO:0000259" key="7">
    <source>
        <dbReference type="Pfam" id="PF25954"/>
    </source>
</evidence>
<dbReference type="PANTHER" id="PTHR30097:SF4">
    <property type="entry name" value="SLR6042 PROTEIN"/>
    <property type="match status" value="1"/>
</dbReference>
<keyword evidence="4" id="KW-1133">Transmembrane helix</keyword>
<dbReference type="GO" id="GO:0030288">
    <property type="term" value="C:outer membrane-bounded periplasmic space"/>
    <property type="evidence" value="ECO:0007669"/>
    <property type="project" value="TreeGrafter"/>
</dbReference>
<dbReference type="Proteomes" id="UP000319771">
    <property type="component" value="Unassembled WGS sequence"/>
</dbReference>
<name>A0A538UDZ0_UNCEI</name>
<dbReference type="InterPro" id="IPR045800">
    <property type="entry name" value="HMBD"/>
</dbReference>
<accession>A0A538UDZ0</accession>
<dbReference type="PANTHER" id="PTHR30097">
    <property type="entry name" value="CATION EFFLUX SYSTEM PROTEIN CUSB"/>
    <property type="match status" value="1"/>
</dbReference>
<dbReference type="Gene3D" id="2.40.30.170">
    <property type="match status" value="1"/>
</dbReference>
<feature type="domain" description="CzcB-like C-terminal circularly permuted SH3-like" evidence="8">
    <location>
        <begin position="379"/>
        <end position="438"/>
    </location>
</feature>
<dbReference type="EMBL" id="VBPB01000013">
    <property type="protein sequence ID" value="TMQ74114.1"/>
    <property type="molecule type" value="Genomic_DNA"/>
</dbReference>
<organism evidence="9 10">
    <name type="scientific">Eiseniibacteriota bacterium</name>
    <dbReference type="NCBI Taxonomy" id="2212470"/>
    <lineage>
        <taxon>Bacteria</taxon>
        <taxon>Candidatus Eiseniibacteriota</taxon>
    </lineage>
</organism>
<keyword evidence="4" id="KW-0812">Transmembrane</keyword>
<feature type="compositionally biased region" description="Basic and acidic residues" evidence="3">
    <location>
        <begin position="1"/>
        <end position="10"/>
    </location>
</feature>
<sequence>MNHHELRSFHDGGGADPGRPASHEPPPGADLMNLVRWALFAGLLVLAAVSIGSYVMSRREAPGSAHTQKRARYYCPMHPSYTSDRPGECPICGMTLEPIPSGGIAAASAGATGTGDVPGLTTVHITPERVQLIGVRTAVVEKRPLAGRVEMAGFVTADEARLKRIQLRVAGWVQDLYLNQTGQAVAVGDPLLSIYSPELYQSEQEYLIEIGARDSTTAAPHDGGGHEAGAASSARTRLILLGVPPEELKRLDRTQVASAHLTLRSPVVGTVLERGVTQGQYVAADTPLFTVADFARVWVLADLYELDFGRVRVGDRAIFTADALPGQPREGSIELVSPVVSTGTRTLKARFSLDNHDGRLRPGMFGRVAVAGRGGQALVVPDEAVIHSGEHDYVFLARAGGHFEPRLVWTGSRDGDRIQVLKGVAAGDTVVASASFLIDSESRLKAAIAGLGGASGAGSMPGMDMSAPPAPGHAH</sequence>
<dbReference type="InterPro" id="IPR006143">
    <property type="entry name" value="RND_pump_MFP"/>
</dbReference>
<dbReference type="InterPro" id="IPR051909">
    <property type="entry name" value="MFP_Cation_Efflux"/>
</dbReference>
<keyword evidence="2" id="KW-0813">Transport</keyword>
<evidence type="ECO:0000259" key="8">
    <source>
        <dbReference type="Pfam" id="PF25975"/>
    </source>
</evidence>
<dbReference type="GO" id="GO:0060003">
    <property type="term" value="P:copper ion export"/>
    <property type="evidence" value="ECO:0007669"/>
    <property type="project" value="TreeGrafter"/>
</dbReference>
<evidence type="ECO:0000256" key="4">
    <source>
        <dbReference type="SAM" id="Phobius"/>
    </source>
</evidence>
<dbReference type="GO" id="GO:0015679">
    <property type="term" value="P:plasma membrane copper ion transport"/>
    <property type="evidence" value="ECO:0007669"/>
    <property type="project" value="TreeGrafter"/>
</dbReference>
<dbReference type="AlphaFoldDB" id="A0A538UDZ0"/>
<dbReference type="InterPro" id="IPR058790">
    <property type="entry name" value="BSH_CusB"/>
</dbReference>
<feature type="domain" description="CusB-like barrel-sandwich hybrid" evidence="6">
    <location>
        <begin position="164"/>
        <end position="292"/>
    </location>
</feature>
<comment type="caution">
    <text evidence="9">The sequence shown here is derived from an EMBL/GenBank/DDBJ whole genome shotgun (WGS) entry which is preliminary data.</text>
</comment>
<feature type="domain" description="Heavy metal binding" evidence="5">
    <location>
        <begin position="73"/>
        <end position="98"/>
    </location>
</feature>
<comment type="similarity">
    <text evidence="1">Belongs to the membrane fusion protein (MFP) (TC 8.A.1) family.</text>
</comment>